<organism evidence="9">
    <name type="scientific">Hordeum vulgare subsp. vulgare</name>
    <name type="common">Domesticated barley</name>
    <dbReference type="NCBI Taxonomy" id="112509"/>
    <lineage>
        <taxon>Eukaryota</taxon>
        <taxon>Viridiplantae</taxon>
        <taxon>Streptophyta</taxon>
        <taxon>Embryophyta</taxon>
        <taxon>Tracheophyta</taxon>
        <taxon>Spermatophyta</taxon>
        <taxon>Magnoliopsida</taxon>
        <taxon>Liliopsida</taxon>
        <taxon>Poales</taxon>
        <taxon>Poaceae</taxon>
        <taxon>BOP clade</taxon>
        <taxon>Pooideae</taxon>
        <taxon>Triticodae</taxon>
        <taxon>Triticeae</taxon>
        <taxon>Hordeinae</taxon>
        <taxon>Hordeum</taxon>
    </lineage>
</organism>
<evidence type="ECO:0000256" key="2">
    <source>
        <dbReference type="ARBA" id="ARBA00005189"/>
    </source>
</evidence>
<feature type="transmembrane region" description="Helical" evidence="6">
    <location>
        <begin position="219"/>
        <end position="242"/>
    </location>
</feature>
<name>F2DG50_HORVV</name>
<evidence type="ECO:0000313" key="9">
    <source>
        <dbReference type="EMBL" id="BAJ94071.1"/>
    </source>
</evidence>
<dbReference type="GO" id="GO:0006629">
    <property type="term" value="P:lipid metabolic process"/>
    <property type="evidence" value="ECO:0007669"/>
    <property type="project" value="InterPro"/>
</dbReference>
<accession>F2DG50</accession>
<dbReference type="GO" id="GO:0016717">
    <property type="term" value="F:oxidoreductase activity, acting on paired donors, with oxidation of a pair of donors resulting in the reduction of molecular oxygen to two molecules of water"/>
    <property type="evidence" value="ECO:0007669"/>
    <property type="project" value="InterPro"/>
</dbReference>
<keyword evidence="4" id="KW-0560">Oxidoreductase</keyword>
<evidence type="ECO:0000259" key="7">
    <source>
        <dbReference type="Pfam" id="PF00487"/>
    </source>
</evidence>
<feature type="domain" description="Fatty acid desaturase N-terminal" evidence="8">
    <location>
        <begin position="12"/>
        <end position="68"/>
    </location>
</feature>
<evidence type="ECO:0000256" key="1">
    <source>
        <dbReference type="ARBA" id="ARBA00004370"/>
    </source>
</evidence>
<feature type="transmembrane region" description="Helical" evidence="6">
    <location>
        <begin position="86"/>
        <end position="103"/>
    </location>
</feature>
<dbReference type="InterPro" id="IPR012171">
    <property type="entry name" value="Fatty_acid_desaturase"/>
</dbReference>
<comment type="pathway">
    <text evidence="2">Lipid metabolism.</text>
</comment>
<proteinExistence type="evidence at transcript level"/>
<evidence type="ECO:0000256" key="4">
    <source>
        <dbReference type="ARBA" id="ARBA00023002"/>
    </source>
</evidence>
<comment type="similarity">
    <text evidence="3">Belongs to the fatty acid desaturase type 1 family.</text>
</comment>
<keyword evidence="6" id="KW-1133">Transmembrane helix</keyword>
<comment type="subcellular location">
    <subcellularLocation>
        <location evidence="1">Membrane</location>
    </subcellularLocation>
</comment>
<protein>
    <submittedName>
        <fullName evidence="9">Predicted protein</fullName>
    </submittedName>
</protein>
<dbReference type="Pfam" id="PF00487">
    <property type="entry name" value="FA_desaturase"/>
    <property type="match status" value="1"/>
</dbReference>
<sequence>MSTATIVQQRTAAKTSASADASVHDPSAHLPFNLATLKAAIPAHCFEKHLWTSIYYLARDFAIIAALYALYPAVCRYGDALGLLKFAWWNVVGFFGWCLFVVGHDCGHRTFADSVMLCDIFGHIAHTPLLVPFHGWRVSHRKHHENHNHVDNDHSWRPVCKKSYLEYCADTLAARLAKIVRFSHALLVLYPMYLVLDSEFTSGNHFNPKGRLFAPEERLGAAISTACVVAWSVFLLYTFPLWTLLDAYFMPIVFFWVWIDLVTYLHHTDGSLTYYRGQAWSFLKGALSTMDRSYGRWIDHLHHDIGTHMVHHMFFTKIPHYHLLDATEALKPMLGEHYKVDETPILTAYLKSKEACHFVADKGDVVNYRAGADLQSEEQKKAA</sequence>
<feature type="transmembrane region" description="Helical" evidence="6">
    <location>
        <begin position="248"/>
        <end position="266"/>
    </location>
</feature>
<dbReference type="PANTHER" id="PTHR32100">
    <property type="entry name" value="OMEGA-6 FATTY ACID DESATURASE, CHLOROPLASTIC"/>
    <property type="match status" value="1"/>
</dbReference>
<dbReference type="InterPro" id="IPR005804">
    <property type="entry name" value="FA_desaturase_dom"/>
</dbReference>
<evidence type="ECO:0000256" key="5">
    <source>
        <dbReference type="ARBA" id="ARBA00023136"/>
    </source>
</evidence>
<dbReference type="GO" id="GO:0016020">
    <property type="term" value="C:membrane"/>
    <property type="evidence" value="ECO:0007669"/>
    <property type="project" value="UniProtKB-SubCell"/>
</dbReference>
<dbReference type="Pfam" id="PF11960">
    <property type="entry name" value="DUF3474"/>
    <property type="match status" value="1"/>
</dbReference>
<dbReference type="InterPro" id="IPR021863">
    <property type="entry name" value="FAS_N"/>
</dbReference>
<evidence type="ECO:0000259" key="8">
    <source>
        <dbReference type="Pfam" id="PF11960"/>
    </source>
</evidence>
<reference evidence="9" key="1">
    <citation type="journal article" date="2011" name="Plant Physiol.">
        <title>Comprehensive sequence analysis of 24,783 barley full-length cDNAs derived from 12 clone libraries.</title>
        <authorList>
            <person name="Matsumoto T."/>
            <person name="Tanaka T."/>
            <person name="Sakai H."/>
            <person name="Amano N."/>
            <person name="Kanamori H."/>
            <person name="Kurita K."/>
            <person name="Kikuta A."/>
            <person name="Kamiya K."/>
            <person name="Yamamoto M."/>
            <person name="Ikawa H."/>
            <person name="Fujii N."/>
            <person name="Hori K."/>
            <person name="Itoh T."/>
            <person name="Sato K."/>
        </authorList>
    </citation>
    <scope>NUCLEOTIDE SEQUENCE</scope>
    <source>
        <tissue evidence="9">Shoot and root</tissue>
    </source>
</reference>
<dbReference type="AlphaFoldDB" id="F2DG50"/>
<keyword evidence="5 6" id="KW-0472">Membrane</keyword>
<feature type="transmembrane region" description="Helical" evidence="6">
    <location>
        <begin position="56"/>
        <end position="74"/>
    </location>
</feature>
<evidence type="ECO:0000256" key="6">
    <source>
        <dbReference type="SAM" id="Phobius"/>
    </source>
</evidence>
<keyword evidence="6" id="KW-0812">Transmembrane</keyword>
<dbReference type="EMBL" id="AK362867">
    <property type="protein sequence ID" value="BAJ94071.1"/>
    <property type="molecule type" value="mRNA"/>
</dbReference>
<dbReference type="CDD" id="cd03507">
    <property type="entry name" value="Delta12-FADS-like"/>
    <property type="match status" value="1"/>
</dbReference>
<feature type="domain" description="Fatty acid desaturase" evidence="7">
    <location>
        <begin position="89"/>
        <end position="339"/>
    </location>
</feature>
<evidence type="ECO:0000256" key="3">
    <source>
        <dbReference type="ARBA" id="ARBA00009295"/>
    </source>
</evidence>